<evidence type="ECO:0000256" key="2">
    <source>
        <dbReference type="ARBA" id="ARBA00009347"/>
    </source>
</evidence>
<feature type="domain" description="Acyl-CoA dehydrogenase/oxidase N-terminal" evidence="8">
    <location>
        <begin position="12"/>
        <end position="123"/>
    </location>
</feature>
<dbReference type="PROSITE" id="PS00073">
    <property type="entry name" value="ACYL_COA_DH_2"/>
    <property type="match status" value="1"/>
</dbReference>
<evidence type="ECO:0000259" key="7">
    <source>
        <dbReference type="Pfam" id="PF02770"/>
    </source>
</evidence>
<protein>
    <submittedName>
        <fullName evidence="9">Alkylation response protein AidB-like acyl-CoA dehydrogenase</fullName>
    </submittedName>
</protein>
<keyword evidence="10" id="KW-1185">Reference proteome</keyword>
<evidence type="ECO:0000256" key="5">
    <source>
        <dbReference type="RuleBase" id="RU362125"/>
    </source>
</evidence>
<keyword evidence="5" id="KW-0560">Oxidoreductase</keyword>
<dbReference type="InterPro" id="IPR009075">
    <property type="entry name" value="AcylCo_DH/oxidase_C"/>
</dbReference>
<dbReference type="InterPro" id="IPR036250">
    <property type="entry name" value="AcylCo_DH-like_C"/>
</dbReference>
<organism evidence="9 10">
    <name type="scientific">Allocatelliglobosispora scoriae</name>
    <dbReference type="NCBI Taxonomy" id="643052"/>
    <lineage>
        <taxon>Bacteria</taxon>
        <taxon>Bacillati</taxon>
        <taxon>Actinomycetota</taxon>
        <taxon>Actinomycetes</taxon>
        <taxon>Micromonosporales</taxon>
        <taxon>Micromonosporaceae</taxon>
        <taxon>Allocatelliglobosispora</taxon>
    </lineage>
</organism>
<dbReference type="Pfam" id="PF02771">
    <property type="entry name" value="Acyl-CoA_dh_N"/>
    <property type="match status" value="1"/>
</dbReference>
<dbReference type="InterPro" id="IPR046373">
    <property type="entry name" value="Acyl-CoA_Oxase/DH_mid-dom_sf"/>
</dbReference>
<evidence type="ECO:0000259" key="8">
    <source>
        <dbReference type="Pfam" id="PF02771"/>
    </source>
</evidence>
<feature type="domain" description="Acyl-CoA oxidase/dehydrogenase middle" evidence="7">
    <location>
        <begin position="127"/>
        <end position="219"/>
    </location>
</feature>
<dbReference type="SUPFAM" id="SSF47203">
    <property type="entry name" value="Acyl-CoA dehydrogenase C-terminal domain-like"/>
    <property type="match status" value="1"/>
</dbReference>
<proteinExistence type="inferred from homology"/>
<dbReference type="InterPro" id="IPR006089">
    <property type="entry name" value="Acyl-CoA_DH_CS"/>
</dbReference>
<dbReference type="InterPro" id="IPR006091">
    <property type="entry name" value="Acyl-CoA_Oxase/DH_mid-dom"/>
</dbReference>
<dbReference type="AlphaFoldDB" id="A0A841C4N7"/>
<evidence type="ECO:0000313" key="9">
    <source>
        <dbReference type="EMBL" id="MBB5873930.1"/>
    </source>
</evidence>
<dbReference type="Gene3D" id="1.20.140.10">
    <property type="entry name" value="Butyryl-CoA Dehydrogenase, subunit A, domain 3"/>
    <property type="match status" value="1"/>
</dbReference>
<evidence type="ECO:0000256" key="4">
    <source>
        <dbReference type="ARBA" id="ARBA00022827"/>
    </source>
</evidence>
<dbReference type="InterPro" id="IPR009100">
    <property type="entry name" value="AcylCoA_DH/oxidase_NM_dom_sf"/>
</dbReference>
<gene>
    <name evidence="9" type="ORF">F4553_007364</name>
</gene>
<dbReference type="Gene3D" id="1.10.540.10">
    <property type="entry name" value="Acyl-CoA dehydrogenase/oxidase, N-terminal domain"/>
    <property type="match status" value="1"/>
</dbReference>
<dbReference type="SUPFAM" id="SSF56645">
    <property type="entry name" value="Acyl-CoA dehydrogenase NM domain-like"/>
    <property type="match status" value="1"/>
</dbReference>
<evidence type="ECO:0000259" key="6">
    <source>
        <dbReference type="Pfam" id="PF00441"/>
    </source>
</evidence>
<accession>A0A841C4N7</accession>
<dbReference type="GO" id="GO:0050660">
    <property type="term" value="F:flavin adenine dinucleotide binding"/>
    <property type="evidence" value="ECO:0007669"/>
    <property type="project" value="InterPro"/>
</dbReference>
<keyword evidence="4 5" id="KW-0274">FAD</keyword>
<comment type="similarity">
    <text evidence="2 5">Belongs to the acyl-CoA dehydrogenase family.</text>
</comment>
<dbReference type="InterPro" id="IPR013786">
    <property type="entry name" value="AcylCoA_DH/ox_N"/>
</dbReference>
<dbReference type="GO" id="GO:0003995">
    <property type="term" value="F:acyl-CoA dehydrogenase activity"/>
    <property type="evidence" value="ECO:0007669"/>
    <property type="project" value="InterPro"/>
</dbReference>
<dbReference type="EMBL" id="JACHMN010000003">
    <property type="protein sequence ID" value="MBB5873930.1"/>
    <property type="molecule type" value="Genomic_DNA"/>
</dbReference>
<reference evidence="9 10" key="1">
    <citation type="submission" date="2020-08" db="EMBL/GenBank/DDBJ databases">
        <title>Sequencing the genomes of 1000 actinobacteria strains.</title>
        <authorList>
            <person name="Klenk H.-P."/>
        </authorList>
    </citation>
    <scope>NUCLEOTIDE SEQUENCE [LARGE SCALE GENOMIC DNA]</scope>
    <source>
        <strain evidence="9 10">DSM 45362</strain>
    </source>
</reference>
<dbReference type="PANTHER" id="PTHR43884">
    <property type="entry name" value="ACYL-COA DEHYDROGENASE"/>
    <property type="match status" value="1"/>
</dbReference>
<dbReference type="Pfam" id="PF02770">
    <property type="entry name" value="Acyl-CoA_dh_M"/>
    <property type="match status" value="1"/>
</dbReference>
<dbReference type="Proteomes" id="UP000587527">
    <property type="component" value="Unassembled WGS sequence"/>
</dbReference>
<dbReference type="Pfam" id="PF00441">
    <property type="entry name" value="Acyl-CoA_dh_1"/>
    <property type="match status" value="1"/>
</dbReference>
<keyword evidence="3 5" id="KW-0285">Flavoprotein</keyword>
<dbReference type="Gene3D" id="2.40.110.10">
    <property type="entry name" value="Butyryl-CoA Dehydrogenase, subunit A, domain 2"/>
    <property type="match status" value="1"/>
</dbReference>
<comment type="caution">
    <text evidence="9">The sequence shown here is derived from an EMBL/GenBank/DDBJ whole genome shotgun (WGS) entry which is preliminary data.</text>
</comment>
<dbReference type="InterPro" id="IPR037069">
    <property type="entry name" value="AcylCoA_DH/ox_N_sf"/>
</dbReference>
<evidence type="ECO:0000313" key="10">
    <source>
        <dbReference type="Proteomes" id="UP000587527"/>
    </source>
</evidence>
<dbReference type="PIRSF" id="PIRSF016578">
    <property type="entry name" value="HsaA"/>
    <property type="match status" value="1"/>
</dbReference>
<comment type="cofactor">
    <cofactor evidence="1 5">
        <name>FAD</name>
        <dbReference type="ChEBI" id="CHEBI:57692"/>
    </cofactor>
</comment>
<dbReference type="FunFam" id="1.20.140.10:FF:000004">
    <property type="entry name" value="Acyl-CoA dehydrogenase FadE25"/>
    <property type="match status" value="1"/>
</dbReference>
<sequence length="386" mass="40705">MFTDEMSGLPETPEIAALMELTCELADKELAPRAADHEERGEFPRELVRTLGRSGLLGLPYPEEFGGAGIAYTAYLRVLEILASRWLAVAEAVSVHTLACYPLAHHGTDEQRRRWLPEMLGGEQLGAYALSEPAGGSDAANLTTRAVLDGDAYAVTGVKAWITHAGVADFYNVFCRTGGPGSGGISCLLADADNPGIQPQARERTMGLRASPVAQVVLDGARVDADRLIGPLDGGFAIAMGALDSGRLGIAACAVGLAQGALDYAIGYARDRQQFGRSIIDFQGVGFLLADASTQIAAARALVQSAAALRDAGKPYSLAAAQSKLFATDVAMKVTTDAVQVLGGAGYVTDHPVERYMREAKVLQIVEGTNQIQRLVISRYLAKGAV</sequence>
<dbReference type="PANTHER" id="PTHR43884:SF12">
    <property type="entry name" value="ISOVALERYL-COA DEHYDROGENASE, MITOCHONDRIAL-RELATED"/>
    <property type="match status" value="1"/>
</dbReference>
<evidence type="ECO:0000256" key="1">
    <source>
        <dbReference type="ARBA" id="ARBA00001974"/>
    </source>
</evidence>
<evidence type="ECO:0000256" key="3">
    <source>
        <dbReference type="ARBA" id="ARBA00022630"/>
    </source>
</evidence>
<name>A0A841C4N7_9ACTN</name>
<feature type="domain" description="Acyl-CoA dehydrogenase/oxidase C-terminal" evidence="6">
    <location>
        <begin position="234"/>
        <end position="380"/>
    </location>
</feature>